<dbReference type="InterPro" id="IPR013780">
    <property type="entry name" value="Glyco_hydro_b"/>
</dbReference>
<dbReference type="InterPro" id="IPR057739">
    <property type="entry name" value="Glyco_hydro_29_N"/>
</dbReference>
<dbReference type="Gene3D" id="3.20.20.80">
    <property type="entry name" value="Glycosidases"/>
    <property type="match status" value="1"/>
</dbReference>
<dbReference type="PANTHER" id="PTHR10030">
    <property type="entry name" value="ALPHA-L-FUCOSIDASE"/>
    <property type="match status" value="1"/>
</dbReference>
<comment type="function">
    <text evidence="1">Alpha-L-fucosidase is responsible for hydrolyzing the alpha-1,6-linked fucose joined to the reducing-end N-acetylglucosamine of the carbohydrate moieties of glycoproteins.</text>
</comment>
<keyword evidence="5" id="KW-0378">Hydrolase</keyword>
<dbReference type="SMART" id="SM00812">
    <property type="entry name" value="Alpha_L_fucos"/>
    <property type="match status" value="1"/>
</dbReference>
<name>A0ABM8CZL4_9NOCA</name>
<organism evidence="8 9">
    <name type="scientific">Nocardia sputorum</name>
    <dbReference type="NCBI Taxonomy" id="2984338"/>
    <lineage>
        <taxon>Bacteria</taxon>
        <taxon>Bacillati</taxon>
        <taxon>Actinomycetota</taxon>
        <taxon>Actinomycetes</taxon>
        <taxon>Mycobacteriales</taxon>
        <taxon>Nocardiaceae</taxon>
        <taxon>Nocardia</taxon>
    </lineage>
</organism>
<accession>A0ABM8CZL4</accession>
<evidence type="ECO:0000259" key="7">
    <source>
        <dbReference type="Pfam" id="PF01120"/>
    </source>
</evidence>
<protein>
    <recommendedName>
        <fullName evidence="3">alpha-L-fucosidase</fullName>
        <ecNumber evidence="3">3.2.1.51</ecNumber>
    </recommendedName>
</protein>
<evidence type="ECO:0000256" key="2">
    <source>
        <dbReference type="ARBA" id="ARBA00007951"/>
    </source>
</evidence>
<dbReference type="InterPro" id="IPR000933">
    <property type="entry name" value="Glyco_hydro_29"/>
</dbReference>
<dbReference type="Proteomes" id="UP001317870">
    <property type="component" value="Chromosome"/>
</dbReference>
<dbReference type="SUPFAM" id="SSF51445">
    <property type="entry name" value="(Trans)glycosidases"/>
    <property type="match status" value="1"/>
</dbReference>
<comment type="similarity">
    <text evidence="2">Belongs to the glycosyl hydrolase 29 family.</text>
</comment>
<dbReference type="PANTHER" id="PTHR10030:SF37">
    <property type="entry name" value="ALPHA-L-FUCOSIDASE-RELATED"/>
    <property type="match status" value="1"/>
</dbReference>
<dbReference type="EMBL" id="AP026978">
    <property type="protein sequence ID" value="BDU00496.1"/>
    <property type="molecule type" value="Genomic_DNA"/>
</dbReference>
<evidence type="ECO:0000313" key="9">
    <source>
        <dbReference type="Proteomes" id="UP001317870"/>
    </source>
</evidence>
<keyword evidence="6" id="KW-0326">Glycosidase</keyword>
<dbReference type="Pfam" id="PF01120">
    <property type="entry name" value="Alpha_L_fucos"/>
    <property type="match status" value="1"/>
</dbReference>
<evidence type="ECO:0000256" key="3">
    <source>
        <dbReference type="ARBA" id="ARBA00012662"/>
    </source>
</evidence>
<evidence type="ECO:0000256" key="5">
    <source>
        <dbReference type="ARBA" id="ARBA00022801"/>
    </source>
</evidence>
<evidence type="ECO:0000313" key="8">
    <source>
        <dbReference type="EMBL" id="BDU00496.1"/>
    </source>
</evidence>
<dbReference type="PIRSF" id="PIRSF001092">
    <property type="entry name" value="Alpha-L-fucosidase"/>
    <property type="match status" value="1"/>
</dbReference>
<gene>
    <name evidence="8" type="ORF">IFM12276_35240</name>
</gene>
<proteinExistence type="inferred from homology"/>
<keyword evidence="4" id="KW-0732">Signal</keyword>
<dbReference type="InterPro" id="IPR017853">
    <property type="entry name" value="GH"/>
</dbReference>
<dbReference type="RefSeq" id="WP_281873338.1">
    <property type="nucleotide sequence ID" value="NZ_AP026978.1"/>
</dbReference>
<dbReference type="InterPro" id="IPR016286">
    <property type="entry name" value="FUC_metazoa-typ"/>
</dbReference>
<evidence type="ECO:0000256" key="1">
    <source>
        <dbReference type="ARBA" id="ARBA00004071"/>
    </source>
</evidence>
<keyword evidence="9" id="KW-1185">Reference proteome</keyword>
<evidence type="ECO:0000256" key="4">
    <source>
        <dbReference type="ARBA" id="ARBA00022729"/>
    </source>
</evidence>
<feature type="domain" description="Glycoside hydrolase family 29 N-terminal" evidence="7">
    <location>
        <begin position="17"/>
        <end position="393"/>
    </location>
</feature>
<dbReference type="Gene3D" id="2.60.40.1180">
    <property type="entry name" value="Golgi alpha-mannosidase II"/>
    <property type="match status" value="1"/>
</dbReference>
<dbReference type="EC" id="3.2.1.51" evidence="3"/>
<sequence>MKQLAGGVNEPSLGSPARPKPTWFGEAKFGIFVHWGLFSVPGFAPRGRYTDVLRDDYRHAMTRNPYAEQYLNAMKDPGSPTAAFHRRHFGDLPYDGFKTMFEQGLEDWRPDAWAETFQQAGARYVVMVTKHHDGFALWPTGVRNPHKAGWCTERDLVGELADAVRGRGMRFGVYYSGGIDWTFQPKTMKTLGDYIYSPHGRDYPAYADAQMRELVTRYRPDILWNDISWPTGREQLLSLFADYYDVVPDGVVNDRWQIDSWVRKVMRWKPARAGFDLLMKQLLTARPDLLHNAAPQAVPHADFTTREYTRFDTIQSVEWEATRGIGNSFGFNRDETDADYASFEDDLFPAFADTVAKNGNLLLDVGPSGGAGVIPAAQLDRLAAFGDWLRVNGSAIYGTSPWNEAAGETAEGLPVRLTCDSTAVHVLVVGYPKGREVTLKALSLPGSTGTLAADGSSVTVRRRGSDTVLEFTRDLTGMYSPAVAISRS</sequence>
<dbReference type="PRINTS" id="PR00741">
    <property type="entry name" value="GLHYDRLASE29"/>
</dbReference>
<reference evidence="8 9" key="1">
    <citation type="submission" date="2022-11" db="EMBL/GenBank/DDBJ databases">
        <title>Genome Sequencing of Nocardia sp. ON39_IFM12276 and assembly.</title>
        <authorList>
            <person name="Shimojima M."/>
            <person name="Toyokawa M."/>
            <person name="Uesaka K."/>
        </authorList>
    </citation>
    <scope>NUCLEOTIDE SEQUENCE [LARGE SCALE GENOMIC DNA]</scope>
    <source>
        <strain evidence="8 9">IFM 12276</strain>
    </source>
</reference>
<evidence type="ECO:0000256" key="6">
    <source>
        <dbReference type="ARBA" id="ARBA00023295"/>
    </source>
</evidence>